<dbReference type="Proteomes" id="UP000675881">
    <property type="component" value="Chromosome 8"/>
</dbReference>
<dbReference type="AlphaFoldDB" id="A0A7R8HDK0"/>
<reference evidence="1" key="1">
    <citation type="submission" date="2021-02" db="EMBL/GenBank/DDBJ databases">
        <authorList>
            <person name="Bekaert M."/>
        </authorList>
    </citation>
    <scope>NUCLEOTIDE SEQUENCE</scope>
    <source>
        <strain evidence="1">IoA-00</strain>
    </source>
</reference>
<gene>
    <name evidence="1" type="ORF">LSAA_14257</name>
</gene>
<protein>
    <submittedName>
        <fullName evidence="1">(salmon louse) hypothetical protein</fullName>
    </submittedName>
</protein>
<evidence type="ECO:0000313" key="1">
    <source>
        <dbReference type="EMBL" id="CAF3024885.1"/>
    </source>
</evidence>
<name>A0A7R8HDK0_LEPSM</name>
<sequence length="103" mass="11894">MKEHLRKVEASHFKPMTHLDNAFITKNLLQKLAFGKAYSVERKRQRVDVIPSSTSSPLFFNSNILSKQPFLLNTGAKLTIIEVTPAHQNQSQRDRSKLFNYSY</sequence>
<dbReference type="EMBL" id="HG994587">
    <property type="protein sequence ID" value="CAF3024885.1"/>
    <property type="molecule type" value="Genomic_DNA"/>
</dbReference>
<evidence type="ECO:0000313" key="2">
    <source>
        <dbReference type="Proteomes" id="UP000675881"/>
    </source>
</evidence>
<organism evidence="1 2">
    <name type="scientific">Lepeophtheirus salmonis</name>
    <name type="common">Salmon louse</name>
    <name type="synonym">Caligus salmonis</name>
    <dbReference type="NCBI Taxonomy" id="72036"/>
    <lineage>
        <taxon>Eukaryota</taxon>
        <taxon>Metazoa</taxon>
        <taxon>Ecdysozoa</taxon>
        <taxon>Arthropoda</taxon>
        <taxon>Crustacea</taxon>
        <taxon>Multicrustacea</taxon>
        <taxon>Hexanauplia</taxon>
        <taxon>Copepoda</taxon>
        <taxon>Siphonostomatoida</taxon>
        <taxon>Caligidae</taxon>
        <taxon>Lepeophtheirus</taxon>
    </lineage>
</organism>
<proteinExistence type="predicted"/>
<keyword evidence="2" id="KW-1185">Reference proteome</keyword>
<accession>A0A7R8HDK0</accession>